<proteinExistence type="predicted"/>
<keyword evidence="2" id="KW-1185">Reference proteome</keyword>
<protein>
    <submittedName>
        <fullName evidence="1">Uncharacterized protein</fullName>
    </submittedName>
</protein>
<sequence length="92" mass="10040">MEIFVPDEDGDGISILIPVGKSHLTTLYIEVNRLKQCLLVDAGNDMEGNGTAFAGFPGLDLKTAIETAGDLGQISMYYMMEEKRKMAVVLVE</sequence>
<reference evidence="1" key="1">
    <citation type="journal article" date="2022" name="Int. J. Mol. Sci.">
        <title>Draft Genome of Tanacetum Coccineum: Genomic Comparison of Closely Related Tanacetum-Family Plants.</title>
        <authorList>
            <person name="Yamashiro T."/>
            <person name="Shiraishi A."/>
            <person name="Nakayama K."/>
            <person name="Satake H."/>
        </authorList>
    </citation>
    <scope>NUCLEOTIDE SEQUENCE</scope>
</reference>
<gene>
    <name evidence="1" type="ORF">Tco_0678886</name>
</gene>
<organism evidence="1 2">
    <name type="scientific">Tanacetum coccineum</name>
    <dbReference type="NCBI Taxonomy" id="301880"/>
    <lineage>
        <taxon>Eukaryota</taxon>
        <taxon>Viridiplantae</taxon>
        <taxon>Streptophyta</taxon>
        <taxon>Embryophyta</taxon>
        <taxon>Tracheophyta</taxon>
        <taxon>Spermatophyta</taxon>
        <taxon>Magnoliopsida</taxon>
        <taxon>eudicotyledons</taxon>
        <taxon>Gunneridae</taxon>
        <taxon>Pentapetalae</taxon>
        <taxon>asterids</taxon>
        <taxon>campanulids</taxon>
        <taxon>Asterales</taxon>
        <taxon>Asteraceae</taxon>
        <taxon>Asteroideae</taxon>
        <taxon>Anthemideae</taxon>
        <taxon>Anthemidinae</taxon>
        <taxon>Tanacetum</taxon>
    </lineage>
</organism>
<evidence type="ECO:0000313" key="2">
    <source>
        <dbReference type="Proteomes" id="UP001151760"/>
    </source>
</evidence>
<accession>A0ABQ4XGG1</accession>
<comment type="caution">
    <text evidence="1">The sequence shown here is derived from an EMBL/GenBank/DDBJ whole genome shotgun (WGS) entry which is preliminary data.</text>
</comment>
<name>A0ABQ4XGG1_9ASTR</name>
<reference evidence="1" key="2">
    <citation type="submission" date="2022-01" db="EMBL/GenBank/DDBJ databases">
        <authorList>
            <person name="Yamashiro T."/>
            <person name="Shiraishi A."/>
            <person name="Satake H."/>
            <person name="Nakayama K."/>
        </authorList>
    </citation>
    <scope>NUCLEOTIDE SEQUENCE</scope>
</reference>
<dbReference type="EMBL" id="BQNB010009494">
    <property type="protein sequence ID" value="GJS64322.1"/>
    <property type="molecule type" value="Genomic_DNA"/>
</dbReference>
<dbReference type="Proteomes" id="UP001151760">
    <property type="component" value="Unassembled WGS sequence"/>
</dbReference>
<evidence type="ECO:0000313" key="1">
    <source>
        <dbReference type="EMBL" id="GJS64322.1"/>
    </source>
</evidence>